<evidence type="ECO:0000313" key="1">
    <source>
        <dbReference type="EMBL" id="AAP53909.1"/>
    </source>
</evidence>
<reference evidence="1" key="1">
    <citation type="journal article" date="2003" name="Science">
        <title>In-depth view of structure, activity, and evolution of rice chromosome 10.</title>
        <authorList>
            <consortium name="Rice Chromosome 10 Sequencing Consortium"/>
        </authorList>
    </citation>
    <scope>NUCLEOTIDE SEQUENCE [LARGE SCALE GENOMIC DNA]</scope>
</reference>
<dbReference type="PANTHER" id="PTHR33116:SF78">
    <property type="entry name" value="OS12G0587133 PROTEIN"/>
    <property type="match status" value="1"/>
</dbReference>
<organism evidence="1">
    <name type="scientific">Oryza sativa subsp. japonica</name>
    <name type="common">Rice</name>
    <dbReference type="NCBI Taxonomy" id="39947"/>
    <lineage>
        <taxon>Eukaryota</taxon>
        <taxon>Viridiplantae</taxon>
        <taxon>Streptophyta</taxon>
        <taxon>Embryophyta</taxon>
        <taxon>Tracheophyta</taxon>
        <taxon>Spermatophyta</taxon>
        <taxon>Magnoliopsida</taxon>
        <taxon>Liliopsida</taxon>
        <taxon>Poales</taxon>
        <taxon>Poaceae</taxon>
        <taxon>BOP clade</taxon>
        <taxon>Oryzoideae</taxon>
        <taxon>Oryzeae</taxon>
        <taxon>Oryzinae</taxon>
        <taxon>Oryza</taxon>
        <taxon>Oryza sativa</taxon>
    </lineage>
</organism>
<reference evidence="1" key="2">
    <citation type="submission" date="2003-05" db="EMBL/GenBank/DDBJ databases">
        <authorList>
            <person name="Buell C.R."/>
            <person name="Wing R.A."/>
            <person name="McCombie W.R."/>
            <person name="Messing J."/>
            <person name="Yuan Q."/>
            <person name="Ouyang S."/>
        </authorList>
    </citation>
    <scope>NUCLEOTIDE SEQUENCE</scope>
</reference>
<dbReference type="EMBL" id="DP000086">
    <property type="protein sequence ID" value="AAP53909.1"/>
    <property type="molecule type" value="Genomic_DNA"/>
</dbReference>
<accession>Q7XE81</accession>
<gene>
    <name evidence="1" type="ordered locus">LOC_Os10g29730</name>
</gene>
<proteinExistence type="predicted"/>
<reference evidence="1" key="3">
    <citation type="submission" date="2006-07" db="EMBL/GenBank/DDBJ databases">
        <authorList>
            <person name="Buell R."/>
        </authorList>
    </citation>
    <scope>NUCLEOTIDE SEQUENCE</scope>
</reference>
<dbReference type="AlphaFoldDB" id="Q7XE81"/>
<protein>
    <submittedName>
        <fullName evidence="1">Retrotransposon protein, putative, LINE subclass</fullName>
    </submittedName>
</protein>
<dbReference type="PANTHER" id="PTHR33116">
    <property type="entry name" value="REVERSE TRANSCRIPTASE ZINC-BINDING DOMAIN-CONTAINING PROTEIN-RELATED-RELATED"/>
    <property type="match status" value="1"/>
</dbReference>
<name>Q7XE81_ORYSJ</name>
<sequence>MVNDVLSSIPVYLLMAINAPKWVIKGIDKIRRGFLWAGKASASGGACWVAWPRVCSPKEYGGLGFPDLERMGLALRSRWLWQQRTSPEKPWQGLSIPVSQKERNLVSLSLVCSVGDGNSVLFWEDCWLQGASIRLLAPAVWAAVPGRLRGKRTVSEALHDRRWIRDISLALGMQAILEYFKLWELLRSVQLSDKPDKLSWRWENSGQYSSHSAYRVLFLGRTQF</sequence>